<feature type="region of interest" description="Disordered" evidence="1">
    <location>
        <begin position="63"/>
        <end position="85"/>
    </location>
</feature>
<comment type="caution">
    <text evidence="2">The sequence shown here is derived from an EMBL/GenBank/DDBJ whole genome shotgun (WGS) entry which is preliminary data.</text>
</comment>
<organism evidence="2 3">
    <name type="scientific">Araneus ventricosus</name>
    <name type="common">Orbweaver spider</name>
    <name type="synonym">Epeira ventricosa</name>
    <dbReference type="NCBI Taxonomy" id="182803"/>
    <lineage>
        <taxon>Eukaryota</taxon>
        <taxon>Metazoa</taxon>
        <taxon>Ecdysozoa</taxon>
        <taxon>Arthropoda</taxon>
        <taxon>Chelicerata</taxon>
        <taxon>Arachnida</taxon>
        <taxon>Araneae</taxon>
        <taxon>Araneomorphae</taxon>
        <taxon>Entelegynae</taxon>
        <taxon>Araneoidea</taxon>
        <taxon>Araneidae</taxon>
        <taxon>Araneus</taxon>
    </lineage>
</organism>
<reference evidence="2 3" key="1">
    <citation type="journal article" date="2019" name="Sci. Rep.">
        <title>Orb-weaving spider Araneus ventricosus genome elucidates the spidroin gene catalogue.</title>
        <authorList>
            <person name="Kono N."/>
            <person name="Nakamura H."/>
            <person name="Ohtoshi R."/>
            <person name="Moran D.A.P."/>
            <person name="Shinohara A."/>
            <person name="Yoshida Y."/>
            <person name="Fujiwara M."/>
            <person name="Mori M."/>
            <person name="Tomita M."/>
            <person name="Arakawa K."/>
        </authorList>
    </citation>
    <scope>NUCLEOTIDE SEQUENCE [LARGE SCALE GENOMIC DNA]</scope>
</reference>
<proteinExistence type="predicted"/>
<dbReference type="AlphaFoldDB" id="A0A4Y2J3T2"/>
<evidence type="ECO:0000313" key="3">
    <source>
        <dbReference type="Proteomes" id="UP000499080"/>
    </source>
</evidence>
<evidence type="ECO:0000313" key="2">
    <source>
        <dbReference type="EMBL" id="GBM84554.1"/>
    </source>
</evidence>
<accession>A0A4Y2J3T2</accession>
<name>A0A4Y2J3T2_ARAVE</name>
<evidence type="ECO:0000256" key="1">
    <source>
        <dbReference type="SAM" id="MobiDB-lite"/>
    </source>
</evidence>
<keyword evidence="3" id="KW-1185">Reference proteome</keyword>
<gene>
    <name evidence="2" type="ORF">AVEN_154083_1</name>
</gene>
<dbReference type="Proteomes" id="UP000499080">
    <property type="component" value="Unassembled WGS sequence"/>
</dbReference>
<dbReference type="EMBL" id="BGPR01003169">
    <property type="protein sequence ID" value="GBM84554.1"/>
    <property type="molecule type" value="Genomic_DNA"/>
</dbReference>
<sequence>MTGDRFRDRLNGIHRYAPRTTPTQSLLLEDSISIFEDKRHVRVQLIRNDIQIVRSFQGVFYPTTGPRDTHENVPQSIIPPPTTCV</sequence>
<protein>
    <submittedName>
        <fullName evidence="2">Uncharacterized protein</fullName>
    </submittedName>
</protein>